<dbReference type="Pfam" id="PF17853">
    <property type="entry name" value="GGDEF_2"/>
    <property type="match status" value="1"/>
</dbReference>
<dbReference type="InterPro" id="IPR041522">
    <property type="entry name" value="CdaR_GGDEF"/>
</dbReference>
<name>A0A941FQ23_9BACI</name>
<reference evidence="2" key="1">
    <citation type="submission" date="2021-04" db="EMBL/GenBank/DDBJ databases">
        <title>Whole genome sequencing of Enterococci isolates from hospitalized patients.</title>
        <authorList>
            <person name="Ogoti B.M."/>
            <person name="Onyambu F.G."/>
        </authorList>
    </citation>
    <scope>NUCLEOTIDE SEQUENCE</scope>
    <source>
        <strain evidence="2">242</strain>
    </source>
</reference>
<dbReference type="AlphaFoldDB" id="A0A941FQ23"/>
<protein>
    <recommendedName>
        <fullName evidence="1">CdaR GGDEF-like domain-containing protein</fullName>
    </recommendedName>
</protein>
<evidence type="ECO:0000259" key="1">
    <source>
        <dbReference type="Pfam" id="PF17853"/>
    </source>
</evidence>
<sequence>MNRLYDYLYKFLHKSFLKIDTNNIVFMKDGYFVILMQAPLNINDSIKSVIEERLKEFQNEAYSNLKISLSFGVGNFSNDLTYIHLTYEEAVEAWTNGAELFQNKFINFYETKQLIELIRLIPEKI</sequence>
<evidence type="ECO:0000313" key="3">
    <source>
        <dbReference type="Proteomes" id="UP000680045"/>
    </source>
</evidence>
<dbReference type="Proteomes" id="UP000680045">
    <property type="component" value="Unassembled WGS sequence"/>
</dbReference>
<gene>
    <name evidence="2" type="ORF">KEH51_06575</name>
</gene>
<proteinExistence type="predicted"/>
<feature type="domain" description="CdaR GGDEF-like" evidence="1">
    <location>
        <begin position="9"/>
        <end position="94"/>
    </location>
</feature>
<comment type="caution">
    <text evidence="2">The sequence shown here is derived from an EMBL/GenBank/DDBJ whole genome shotgun (WGS) entry which is preliminary data.</text>
</comment>
<organism evidence="2 3">
    <name type="scientific">Peribacillus frigoritolerans</name>
    <dbReference type="NCBI Taxonomy" id="450367"/>
    <lineage>
        <taxon>Bacteria</taxon>
        <taxon>Bacillati</taxon>
        <taxon>Bacillota</taxon>
        <taxon>Bacilli</taxon>
        <taxon>Bacillales</taxon>
        <taxon>Bacillaceae</taxon>
        <taxon>Peribacillus</taxon>
    </lineage>
</organism>
<accession>A0A941FQ23</accession>
<dbReference type="EMBL" id="JAGTPW010000008">
    <property type="protein sequence ID" value="MBR8644407.1"/>
    <property type="molecule type" value="Genomic_DNA"/>
</dbReference>
<evidence type="ECO:0000313" key="2">
    <source>
        <dbReference type="EMBL" id="MBR8644407.1"/>
    </source>
</evidence>